<dbReference type="AlphaFoldDB" id="D2R4K3"/>
<reference evidence="2 3" key="1">
    <citation type="journal article" date="2009" name="Stand. Genomic Sci.">
        <title>Complete genome sequence of Pirellula staleyi type strain (ATCC 27377).</title>
        <authorList>
            <person name="Clum A."/>
            <person name="Tindall B.J."/>
            <person name="Sikorski J."/>
            <person name="Ivanova N."/>
            <person name="Mavrommatis K."/>
            <person name="Lucas S."/>
            <person name="Glavina del Rio T."/>
            <person name="Nolan M."/>
            <person name="Chen F."/>
            <person name="Tice H."/>
            <person name="Pitluck S."/>
            <person name="Cheng J.F."/>
            <person name="Chertkov O."/>
            <person name="Brettin T."/>
            <person name="Han C."/>
            <person name="Detter J.C."/>
            <person name="Kuske C."/>
            <person name="Bruce D."/>
            <person name="Goodwin L."/>
            <person name="Ovchinikova G."/>
            <person name="Pati A."/>
            <person name="Mikhailova N."/>
            <person name="Chen A."/>
            <person name="Palaniappan K."/>
            <person name="Land M."/>
            <person name="Hauser L."/>
            <person name="Chang Y.J."/>
            <person name="Jeffries C.D."/>
            <person name="Chain P."/>
            <person name="Rohde M."/>
            <person name="Goker M."/>
            <person name="Bristow J."/>
            <person name="Eisen J.A."/>
            <person name="Markowitz V."/>
            <person name="Hugenholtz P."/>
            <person name="Kyrpides N.C."/>
            <person name="Klenk H.P."/>
            <person name="Lapidus A."/>
        </authorList>
    </citation>
    <scope>NUCLEOTIDE SEQUENCE [LARGE SCALE GENOMIC DNA]</scope>
    <source>
        <strain evidence="3">ATCC 27377 / DSM 6068 / ICPB 4128</strain>
    </source>
</reference>
<sequence length="441" mass="48511" precursor="true">MQLLTTYHVIRQQFLTTSFTLLAIVFIHSSAMAENWPQWRGPEGTGVSSERELPIVWSEKRGIAWKTAIPASGASTPVIWGDAIFLTSHTQDQQLMVLKLSKKTGEIEWQKSVGTGEAARQSEMRKEQKFHDLHNLASPSCVTDGKTVVAHFGNGLLVALDFEGNELWKHNLAEAYGNYTIWWGHANSPVIASGLVINVCMQDSRSDLQSEPVESYVVAHDLVTGKLRWKKPRMTAAKSEQCDSYTTPLLTKIGGLQQLVVMGGNQLDAYDPVSGNQIWMLDGLVGGRTVTGPTIAGDMIITTRGMRGPMIAVRPTGTGEQNHRAVLWSYTEGTPDSCTPVVARELIYSVTDDGILRCIDLASGNLKFKERIAGKYKASPITAEGRVFLLNTDGRCTVISATPRFDKLVENQLEGETIASPATSDGRIYIRSKTHLYCISR</sequence>
<organism evidence="2 3">
    <name type="scientific">Pirellula staleyi (strain ATCC 27377 / DSM 6068 / ICPB 4128)</name>
    <name type="common">Pirella staleyi</name>
    <dbReference type="NCBI Taxonomy" id="530564"/>
    <lineage>
        <taxon>Bacteria</taxon>
        <taxon>Pseudomonadati</taxon>
        <taxon>Planctomycetota</taxon>
        <taxon>Planctomycetia</taxon>
        <taxon>Pirellulales</taxon>
        <taxon>Pirellulaceae</taxon>
        <taxon>Pirellula</taxon>
    </lineage>
</organism>
<dbReference type="Gene3D" id="2.40.10.480">
    <property type="match status" value="1"/>
</dbReference>
<evidence type="ECO:0000313" key="3">
    <source>
        <dbReference type="Proteomes" id="UP000001887"/>
    </source>
</evidence>
<dbReference type="OrthoDB" id="244732at2"/>
<name>D2R4K3_PIRSD</name>
<dbReference type="eggNOG" id="COG1520">
    <property type="taxonomic scope" value="Bacteria"/>
</dbReference>
<dbReference type="EMBL" id="CP001848">
    <property type="protein sequence ID" value="ADB17069.1"/>
    <property type="molecule type" value="Genomic_DNA"/>
</dbReference>
<dbReference type="InterPro" id="IPR018391">
    <property type="entry name" value="PQQ_b-propeller_rpt"/>
</dbReference>
<dbReference type="InterPro" id="IPR011047">
    <property type="entry name" value="Quinoprotein_ADH-like_sf"/>
</dbReference>
<dbReference type="InterPro" id="IPR002372">
    <property type="entry name" value="PQQ_rpt_dom"/>
</dbReference>
<dbReference type="PANTHER" id="PTHR34512">
    <property type="entry name" value="CELL SURFACE PROTEIN"/>
    <property type="match status" value="1"/>
</dbReference>
<feature type="domain" description="Pyrrolo-quinoline quinone repeat" evidence="1">
    <location>
        <begin position="324"/>
        <end position="401"/>
    </location>
</feature>
<protein>
    <submittedName>
        <fullName evidence="2">Pyrrolo-quinoline quinone</fullName>
    </submittedName>
</protein>
<proteinExistence type="predicted"/>
<dbReference type="InterPro" id="IPR015943">
    <property type="entry name" value="WD40/YVTN_repeat-like_dom_sf"/>
</dbReference>
<keyword evidence="3" id="KW-1185">Reference proteome</keyword>
<dbReference type="KEGG" id="psl:Psta_2399"/>
<dbReference type="Pfam" id="PF13360">
    <property type="entry name" value="PQQ_2"/>
    <property type="match status" value="2"/>
</dbReference>
<dbReference type="SMART" id="SM00564">
    <property type="entry name" value="PQQ"/>
    <property type="match status" value="4"/>
</dbReference>
<evidence type="ECO:0000313" key="2">
    <source>
        <dbReference type="EMBL" id="ADB17069.1"/>
    </source>
</evidence>
<dbReference type="STRING" id="530564.Psta_2399"/>
<dbReference type="HOGENOM" id="CLU_027480_2_1_0"/>
<gene>
    <name evidence="2" type="ordered locus">Psta_2399</name>
</gene>
<dbReference type="Gene3D" id="2.130.10.10">
    <property type="entry name" value="YVTN repeat-like/Quinoprotein amine dehydrogenase"/>
    <property type="match status" value="1"/>
</dbReference>
<feature type="domain" description="Pyrrolo-quinoline quinone repeat" evidence="1">
    <location>
        <begin position="61"/>
        <end position="234"/>
    </location>
</feature>
<evidence type="ECO:0000259" key="1">
    <source>
        <dbReference type="Pfam" id="PF13360"/>
    </source>
</evidence>
<accession>D2R4K3</accession>
<dbReference type="PANTHER" id="PTHR34512:SF30">
    <property type="entry name" value="OUTER MEMBRANE PROTEIN ASSEMBLY FACTOR BAMB"/>
    <property type="match status" value="1"/>
</dbReference>
<dbReference type="Proteomes" id="UP000001887">
    <property type="component" value="Chromosome"/>
</dbReference>
<dbReference type="SUPFAM" id="SSF50998">
    <property type="entry name" value="Quinoprotein alcohol dehydrogenase-like"/>
    <property type="match status" value="1"/>
</dbReference>